<dbReference type="PANTHER" id="PTHR38035">
    <property type="entry name" value="UPF0070 PROTEIN YFGM"/>
    <property type="match status" value="1"/>
</dbReference>
<proteinExistence type="inferred from homology"/>
<evidence type="ECO:0000259" key="10">
    <source>
        <dbReference type="Pfam" id="PF09976"/>
    </source>
</evidence>
<evidence type="ECO:0000256" key="2">
    <source>
        <dbReference type="ARBA" id="ARBA00022475"/>
    </source>
</evidence>
<dbReference type="InterPro" id="IPR026039">
    <property type="entry name" value="YfgM"/>
</dbReference>
<name>A0A839HG01_9BURK</name>
<comment type="similarity">
    <text evidence="7">Belongs to the YfgM family.</text>
</comment>
<evidence type="ECO:0000256" key="3">
    <source>
        <dbReference type="ARBA" id="ARBA00022692"/>
    </source>
</evidence>
<dbReference type="GO" id="GO:0005886">
    <property type="term" value="C:plasma membrane"/>
    <property type="evidence" value="ECO:0007669"/>
    <property type="project" value="UniProtKB-SubCell"/>
</dbReference>
<keyword evidence="6" id="KW-0143">Chaperone</keyword>
<organism evidence="11 12">
    <name type="scientific">Aquariibacter albus</name>
    <dbReference type="NCBI Taxonomy" id="2759899"/>
    <lineage>
        <taxon>Bacteria</taxon>
        <taxon>Pseudomonadati</taxon>
        <taxon>Pseudomonadota</taxon>
        <taxon>Betaproteobacteria</taxon>
        <taxon>Burkholderiales</taxon>
        <taxon>Sphaerotilaceae</taxon>
        <taxon>Aquariibacter</taxon>
    </lineage>
</organism>
<keyword evidence="5 9" id="KW-0472">Membrane</keyword>
<evidence type="ECO:0000313" key="11">
    <source>
        <dbReference type="EMBL" id="MBB1161097.1"/>
    </source>
</evidence>
<keyword evidence="4 9" id="KW-1133">Transmembrane helix</keyword>
<evidence type="ECO:0000256" key="5">
    <source>
        <dbReference type="ARBA" id="ARBA00023136"/>
    </source>
</evidence>
<evidence type="ECO:0000256" key="7">
    <source>
        <dbReference type="ARBA" id="ARBA00024197"/>
    </source>
</evidence>
<dbReference type="EMBL" id="JACIVI010000001">
    <property type="protein sequence ID" value="MBB1161097.1"/>
    <property type="molecule type" value="Genomic_DNA"/>
</dbReference>
<evidence type="ECO:0000313" key="12">
    <source>
        <dbReference type="Proteomes" id="UP000586093"/>
    </source>
</evidence>
<dbReference type="PIRSF" id="PIRSF006170">
    <property type="entry name" value="YfgM"/>
    <property type="match status" value="1"/>
</dbReference>
<dbReference type="SUPFAM" id="SSF48452">
    <property type="entry name" value="TPR-like"/>
    <property type="match status" value="1"/>
</dbReference>
<evidence type="ECO:0000256" key="9">
    <source>
        <dbReference type="SAM" id="Phobius"/>
    </source>
</evidence>
<reference evidence="11 12" key="1">
    <citation type="submission" date="2020-08" db="EMBL/GenBank/DDBJ databases">
        <title>Aquariorum lacteus gen. nov., sp. nov., a new member of the family Comamonadaceae, isolated from freshwater aquarium.</title>
        <authorList>
            <person name="Chun S.-J."/>
        </authorList>
    </citation>
    <scope>NUCLEOTIDE SEQUENCE [LARGE SCALE GENOMIC DNA]</scope>
    <source>
        <strain evidence="11 12">SJAQ100</strain>
    </source>
</reference>
<evidence type="ECO:0000256" key="4">
    <source>
        <dbReference type="ARBA" id="ARBA00022989"/>
    </source>
</evidence>
<feature type="transmembrane region" description="Helical" evidence="9">
    <location>
        <begin position="26"/>
        <end position="44"/>
    </location>
</feature>
<feature type="domain" description="Ancillary SecYEG translocon subunit/Cell division coordinator CpoB TPR" evidence="10">
    <location>
        <begin position="17"/>
        <end position="210"/>
    </location>
</feature>
<comment type="caution">
    <text evidence="11">The sequence shown here is derived from an EMBL/GenBank/DDBJ whole genome shotgun (WGS) entry which is preliminary data.</text>
</comment>
<evidence type="ECO:0000256" key="1">
    <source>
        <dbReference type="ARBA" id="ARBA00004401"/>
    </source>
</evidence>
<protein>
    <recommendedName>
        <fullName evidence="8">Ancillary SecYEG translocon subunit</fullName>
    </recommendedName>
</protein>
<keyword evidence="3 9" id="KW-0812">Transmembrane</keyword>
<dbReference type="Gene3D" id="1.25.40.10">
    <property type="entry name" value="Tetratricopeptide repeat domain"/>
    <property type="match status" value="1"/>
</dbReference>
<accession>A0A839HG01</accession>
<evidence type="ECO:0000256" key="8">
    <source>
        <dbReference type="ARBA" id="ARBA00024235"/>
    </source>
</evidence>
<dbReference type="Pfam" id="PF09976">
    <property type="entry name" value="TPR_21"/>
    <property type="match status" value="1"/>
</dbReference>
<dbReference type="InterPro" id="IPR011990">
    <property type="entry name" value="TPR-like_helical_dom_sf"/>
</dbReference>
<evidence type="ECO:0000256" key="6">
    <source>
        <dbReference type="ARBA" id="ARBA00023186"/>
    </source>
</evidence>
<sequence>MATPLDLQEQEQLDQIKDFWKRHGTLITSLLTVALLIAAGWNGWNWWQRSQAAKAGVLFDEIDRAVSAGDADKAGRVFGDLRDRFGGTVFTAQAALLAAKVQLDKEQADAAAGTLRWAAEHAADEGYRRIAGLRLAGVLLDQGKFDEALAALPKDSEGLFAALGADRRGDILRAQGKHAEAITAFQQALAAFGSEGDYRRVVEAKLIALGAPQPSLPAASGAAQ</sequence>
<dbReference type="PANTHER" id="PTHR38035:SF1">
    <property type="entry name" value="ANCILLARY SECYEG TRANSLOCON SUBUNIT"/>
    <property type="match status" value="1"/>
</dbReference>
<keyword evidence="12" id="KW-1185">Reference proteome</keyword>
<dbReference type="RefSeq" id="WP_182661602.1">
    <property type="nucleotide sequence ID" value="NZ_JACIVI010000001.1"/>
</dbReference>
<keyword evidence="2" id="KW-1003">Cell membrane</keyword>
<comment type="subcellular location">
    <subcellularLocation>
        <location evidence="1">Cell membrane</location>
        <topology evidence="1">Single-pass type II membrane protein</topology>
    </subcellularLocation>
</comment>
<dbReference type="AlphaFoldDB" id="A0A839HG01"/>
<dbReference type="InterPro" id="IPR018704">
    <property type="entry name" value="SecYEG/CpoB_TPR"/>
</dbReference>
<dbReference type="Proteomes" id="UP000586093">
    <property type="component" value="Unassembled WGS sequence"/>
</dbReference>
<gene>
    <name evidence="11" type="ORF">H4F90_03760</name>
</gene>
<dbReference type="GO" id="GO:0044877">
    <property type="term" value="F:protein-containing complex binding"/>
    <property type="evidence" value="ECO:0007669"/>
    <property type="project" value="InterPro"/>
</dbReference>